<sequence length="330" mass="36338">MEQCSRCCQRLVPLSLLRVPVPAASHGYWIACDRWVSISPVMSPSVTSPSSCLALISIRRLGPEFLITNSKTAAAWRPQRQLHAAIFGCSQTSLGDLSFATIPASATIIHAGSRFRSPQRMGDQSKYPKLAFIPCPAPTSHGRQQPCQITRRAAPAEHRRATQRCSNAATVVLADREQAGTAQRARQPQRRPTLTGKAPARTICWDWLCENHPQSLAEHAAFTRPDSRYPVPSTPKKEPRSPVALAHVDRLSPVASNPDLVAVNLLPSDLSRVSSSQTTSFPFPDVPDATRKKDCRCVTIVHVFGRAVHLREYCPPTEFRLEKRLCLVGS</sequence>
<reference evidence="1" key="1">
    <citation type="journal article" date="2020" name="Stud. Mycol.">
        <title>101 Dothideomycetes genomes: a test case for predicting lifestyles and emergence of pathogens.</title>
        <authorList>
            <person name="Haridas S."/>
            <person name="Albert R."/>
            <person name="Binder M."/>
            <person name="Bloem J."/>
            <person name="Labutti K."/>
            <person name="Salamov A."/>
            <person name="Andreopoulos B."/>
            <person name="Baker S."/>
            <person name="Barry K."/>
            <person name="Bills G."/>
            <person name="Bluhm B."/>
            <person name="Cannon C."/>
            <person name="Castanera R."/>
            <person name="Culley D."/>
            <person name="Daum C."/>
            <person name="Ezra D."/>
            <person name="Gonzalez J."/>
            <person name="Henrissat B."/>
            <person name="Kuo A."/>
            <person name="Liang C."/>
            <person name="Lipzen A."/>
            <person name="Lutzoni F."/>
            <person name="Magnuson J."/>
            <person name="Mondo S."/>
            <person name="Nolan M."/>
            <person name="Ohm R."/>
            <person name="Pangilinan J."/>
            <person name="Park H.-J."/>
            <person name="Ramirez L."/>
            <person name="Alfaro M."/>
            <person name="Sun H."/>
            <person name="Tritt A."/>
            <person name="Yoshinaga Y."/>
            <person name="Zwiers L.-H."/>
            <person name="Turgeon B."/>
            <person name="Goodwin S."/>
            <person name="Spatafora J."/>
            <person name="Crous P."/>
            <person name="Grigoriev I."/>
        </authorList>
    </citation>
    <scope>NUCLEOTIDE SEQUENCE</scope>
    <source>
        <strain evidence="1">CBS 260.36</strain>
    </source>
</reference>
<dbReference type="Proteomes" id="UP000799439">
    <property type="component" value="Unassembled WGS sequence"/>
</dbReference>
<keyword evidence="2" id="KW-1185">Reference proteome</keyword>
<name>A0A9P4J8E7_9PEZI</name>
<protein>
    <submittedName>
        <fullName evidence="1">Uncharacterized protein</fullName>
    </submittedName>
</protein>
<dbReference type="EMBL" id="ML996083">
    <property type="protein sequence ID" value="KAF2155020.1"/>
    <property type="molecule type" value="Genomic_DNA"/>
</dbReference>
<proteinExistence type="predicted"/>
<evidence type="ECO:0000313" key="1">
    <source>
        <dbReference type="EMBL" id="KAF2155020.1"/>
    </source>
</evidence>
<organism evidence="1 2">
    <name type="scientific">Myriangium duriaei CBS 260.36</name>
    <dbReference type="NCBI Taxonomy" id="1168546"/>
    <lineage>
        <taxon>Eukaryota</taxon>
        <taxon>Fungi</taxon>
        <taxon>Dikarya</taxon>
        <taxon>Ascomycota</taxon>
        <taxon>Pezizomycotina</taxon>
        <taxon>Dothideomycetes</taxon>
        <taxon>Dothideomycetidae</taxon>
        <taxon>Myriangiales</taxon>
        <taxon>Myriangiaceae</taxon>
        <taxon>Myriangium</taxon>
    </lineage>
</organism>
<gene>
    <name evidence="1" type="ORF">K461DRAFT_266349</name>
</gene>
<dbReference type="AlphaFoldDB" id="A0A9P4J8E7"/>
<accession>A0A9P4J8E7</accession>
<evidence type="ECO:0000313" key="2">
    <source>
        <dbReference type="Proteomes" id="UP000799439"/>
    </source>
</evidence>
<comment type="caution">
    <text evidence="1">The sequence shown here is derived from an EMBL/GenBank/DDBJ whole genome shotgun (WGS) entry which is preliminary data.</text>
</comment>